<dbReference type="AlphaFoldDB" id="A0A8H2ZVU7"/>
<dbReference type="Gene3D" id="3.30.465.10">
    <property type="match status" value="1"/>
</dbReference>
<dbReference type="PANTHER" id="PTHR10801:SF10">
    <property type="entry name" value="FAD BINDING DOMAIN PROTEIN (AFU_ORTHOLOGUE AFUA_6G14300)"/>
    <property type="match status" value="1"/>
</dbReference>
<evidence type="ECO:0000256" key="5">
    <source>
        <dbReference type="ARBA" id="ARBA00023136"/>
    </source>
</evidence>
<dbReference type="Pfam" id="PF01565">
    <property type="entry name" value="FAD_binding_4"/>
    <property type="match status" value="1"/>
</dbReference>
<reference evidence="8" key="1">
    <citation type="submission" date="2020-10" db="EMBL/GenBank/DDBJ databases">
        <authorList>
            <person name="Kusch S."/>
        </authorList>
    </citation>
    <scope>NUCLEOTIDE SEQUENCE</scope>
    <source>
        <strain evidence="8">SwB9</strain>
    </source>
</reference>
<dbReference type="GO" id="GO:0016020">
    <property type="term" value="C:membrane"/>
    <property type="evidence" value="ECO:0007669"/>
    <property type="project" value="UniProtKB-SubCell"/>
</dbReference>
<dbReference type="Proteomes" id="UP000624404">
    <property type="component" value="Unassembled WGS sequence"/>
</dbReference>
<dbReference type="PANTHER" id="PTHR10801">
    <property type="entry name" value="24-DEHYDROCHOLESTEROL REDUCTASE"/>
    <property type="match status" value="1"/>
</dbReference>
<gene>
    <name evidence="8" type="ORF">SCLTRI_LOCUS10136</name>
</gene>
<dbReference type="EC" id="1.3.1.72" evidence="2"/>
<evidence type="ECO:0000256" key="3">
    <source>
        <dbReference type="ARBA" id="ARBA00022692"/>
    </source>
</evidence>
<organism evidence="8 9">
    <name type="scientific">Sclerotinia trifoliorum</name>
    <dbReference type="NCBI Taxonomy" id="28548"/>
    <lineage>
        <taxon>Eukaryota</taxon>
        <taxon>Fungi</taxon>
        <taxon>Dikarya</taxon>
        <taxon>Ascomycota</taxon>
        <taxon>Pezizomycotina</taxon>
        <taxon>Leotiomycetes</taxon>
        <taxon>Helotiales</taxon>
        <taxon>Sclerotiniaceae</taxon>
        <taxon>Sclerotinia</taxon>
    </lineage>
</organism>
<dbReference type="SUPFAM" id="SSF56176">
    <property type="entry name" value="FAD-binding/transporter-associated domain-like"/>
    <property type="match status" value="1"/>
</dbReference>
<dbReference type="GO" id="GO:0000246">
    <property type="term" value="F:Delta24(24-1) sterol reductase activity"/>
    <property type="evidence" value="ECO:0007669"/>
    <property type="project" value="TreeGrafter"/>
</dbReference>
<dbReference type="InterPro" id="IPR040165">
    <property type="entry name" value="Diminuto-like"/>
</dbReference>
<feature type="compositionally biased region" description="Polar residues" evidence="6">
    <location>
        <begin position="57"/>
        <end position="75"/>
    </location>
</feature>
<dbReference type="GO" id="GO:0005737">
    <property type="term" value="C:cytoplasm"/>
    <property type="evidence" value="ECO:0007669"/>
    <property type="project" value="TreeGrafter"/>
</dbReference>
<dbReference type="EMBL" id="CAJHIA010000037">
    <property type="protein sequence ID" value="CAD6454870.1"/>
    <property type="molecule type" value="Genomic_DNA"/>
</dbReference>
<evidence type="ECO:0000259" key="7">
    <source>
        <dbReference type="PROSITE" id="PS51387"/>
    </source>
</evidence>
<keyword evidence="4" id="KW-1133">Transmembrane helix</keyword>
<protein>
    <recommendedName>
        <fullName evidence="2">Delta(24)-sterol reductase</fullName>
        <ecNumber evidence="2">1.3.1.72</ecNumber>
    </recommendedName>
</protein>
<accession>A0A8H2ZVU7</accession>
<dbReference type="InterPro" id="IPR036318">
    <property type="entry name" value="FAD-bd_PCMH-like_sf"/>
</dbReference>
<evidence type="ECO:0000256" key="6">
    <source>
        <dbReference type="SAM" id="MobiDB-lite"/>
    </source>
</evidence>
<dbReference type="GO" id="GO:0071949">
    <property type="term" value="F:FAD binding"/>
    <property type="evidence" value="ECO:0007669"/>
    <property type="project" value="InterPro"/>
</dbReference>
<dbReference type="FunFam" id="3.30.465.10:FF:000031">
    <property type="entry name" value="FAD binding domain protein"/>
    <property type="match status" value="1"/>
</dbReference>
<dbReference type="InterPro" id="IPR016166">
    <property type="entry name" value="FAD-bd_PCMH"/>
</dbReference>
<evidence type="ECO:0000313" key="9">
    <source>
        <dbReference type="Proteomes" id="UP000624404"/>
    </source>
</evidence>
<dbReference type="GO" id="GO:0050614">
    <property type="term" value="F:Delta24-sterol reductase activity"/>
    <property type="evidence" value="ECO:0007669"/>
    <property type="project" value="UniProtKB-EC"/>
</dbReference>
<evidence type="ECO:0000256" key="1">
    <source>
        <dbReference type="ARBA" id="ARBA00004167"/>
    </source>
</evidence>
<keyword evidence="5" id="KW-0472">Membrane</keyword>
<dbReference type="InterPro" id="IPR006094">
    <property type="entry name" value="Oxid_FAD_bind_N"/>
</dbReference>
<evidence type="ECO:0000256" key="4">
    <source>
        <dbReference type="ARBA" id="ARBA00022989"/>
    </source>
</evidence>
<keyword evidence="3" id="KW-0812">Transmembrane</keyword>
<name>A0A8H2ZVU7_9HELO</name>
<comment type="subcellular location">
    <subcellularLocation>
        <location evidence="1">Membrane</location>
        <topology evidence="1">Single-pass membrane protein</topology>
    </subcellularLocation>
</comment>
<evidence type="ECO:0000256" key="2">
    <source>
        <dbReference type="ARBA" id="ARBA00012405"/>
    </source>
</evidence>
<dbReference type="OrthoDB" id="415825at2759"/>
<dbReference type="PROSITE" id="PS51387">
    <property type="entry name" value="FAD_PCMH"/>
    <property type="match status" value="1"/>
</dbReference>
<dbReference type="InterPro" id="IPR016169">
    <property type="entry name" value="FAD-bd_PCMH_sub2"/>
</dbReference>
<keyword evidence="9" id="KW-1185">Reference proteome</keyword>
<feature type="domain" description="FAD-binding PCMH-type" evidence="7">
    <location>
        <begin position="71"/>
        <end position="242"/>
    </location>
</feature>
<comment type="caution">
    <text evidence="8">The sequence shown here is derived from an EMBL/GenBank/DDBJ whole genome shotgun (WGS) entry which is preliminary data.</text>
</comment>
<sequence length="583" mass="65662">MISIRRAVNNSAPLTSLRSSTFPIRKSAVVRSLSTTTTTTTLTSPNPFRAWHKETKQPQTRGNPRHFSNSTNVSPTLKLHNQTVGKISANVRQFYERKEKFRINHGSTNSTRNNAKGKNIINIGGLSHVLKVNATTQTAWVEPNVPMDRLVEETLKYGLVPPVVMEFPGITAGGGYAGTSGESSSFRHGFFNETINRVEMILADGQIIQCSKTDKPDLFHGAAGAVGSMGVTTLVELQLQKAKKFVETTYHPVSNMPDAIKKVEEMTADPTIDYVDGIMFSKKKGAIITGRLTDVPTDNTPVQRFGSASDPWFYMHVESSINNSESAPRFAIPLAEYFFRYDRGAFWVGASAFKYFSFPLNKFTRWFLDDFLHTRMLYTALHTAGMPPGYIVQDLALPYSTATEFVEYTDEYFGIYPLWLCPLKQSAMPTMHPHSASYGADGKTLQPLMNIGLWGYGKEKDLVKANISLEKKLKELGGMKWLYAQTYYNEEQFWEMYDRKWYDGLREKYQATTLPSVYEKVKAAPKTEVEKPLNLSEKFLKAWPISGFHGIYKAIQSKTYLAARASAWKTFNLATIKEKESGR</sequence>
<feature type="region of interest" description="Disordered" evidence="6">
    <location>
        <begin position="55"/>
        <end position="75"/>
    </location>
</feature>
<dbReference type="GO" id="GO:0008202">
    <property type="term" value="P:steroid metabolic process"/>
    <property type="evidence" value="ECO:0007669"/>
    <property type="project" value="TreeGrafter"/>
</dbReference>
<evidence type="ECO:0000313" key="8">
    <source>
        <dbReference type="EMBL" id="CAD6454870.1"/>
    </source>
</evidence>
<proteinExistence type="predicted"/>